<evidence type="ECO:0000313" key="7">
    <source>
        <dbReference type="EMBL" id="PSF37375.1"/>
    </source>
</evidence>
<protein>
    <submittedName>
        <fullName evidence="7">Non-ribosomal peptide synthetase</fullName>
    </submittedName>
</protein>
<gene>
    <name evidence="7" type="ORF">C7H19_10640</name>
</gene>
<dbReference type="InterPro" id="IPR010071">
    <property type="entry name" value="AA_adenyl_dom"/>
</dbReference>
<dbReference type="FunFam" id="1.10.1200.10:FF:000005">
    <property type="entry name" value="Nonribosomal peptide synthetase 1"/>
    <property type="match status" value="2"/>
</dbReference>
<evidence type="ECO:0000313" key="8">
    <source>
        <dbReference type="Proteomes" id="UP000239001"/>
    </source>
</evidence>
<dbReference type="PROSITE" id="PS50075">
    <property type="entry name" value="CARRIER"/>
    <property type="match status" value="2"/>
</dbReference>
<dbReference type="SUPFAM" id="SSF47336">
    <property type="entry name" value="ACP-like"/>
    <property type="match status" value="2"/>
</dbReference>
<dbReference type="Gene3D" id="3.40.50.980">
    <property type="match status" value="4"/>
</dbReference>
<dbReference type="SUPFAM" id="SSF52777">
    <property type="entry name" value="CoA-dependent acyltransferases"/>
    <property type="match status" value="6"/>
</dbReference>
<dbReference type="GO" id="GO:0043041">
    <property type="term" value="P:amino acid activation for nonribosomal peptide biosynthetic process"/>
    <property type="evidence" value="ECO:0007669"/>
    <property type="project" value="UniProtKB-ARBA"/>
</dbReference>
<dbReference type="InterPro" id="IPR009081">
    <property type="entry name" value="PP-bd_ACP"/>
</dbReference>
<dbReference type="PROSITE" id="PS00012">
    <property type="entry name" value="PHOSPHOPANTETHEINE"/>
    <property type="match status" value="2"/>
</dbReference>
<dbReference type="GO" id="GO:0008610">
    <property type="term" value="P:lipid biosynthetic process"/>
    <property type="evidence" value="ECO:0007669"/>
    <property type="project" value="UniProtKB-ARBA"/>
</dbReference>
<dbReference type="Gene3D" id="1.10.1200.10">
    <property type="entry name" value="ACP-like"/>
    <property type="match status" value="2"/>
</dbReference>
<dbReference type="GO" id="GO:0031177">
    <property type="term" value="F:phosphopantetheine binding"/>
    <property type="evidence" value="ECO:0007669"/>
    <property type="project" value="InterPro"/>
</dbReference>
<dbReference type="PANTHER" id="PTHR45398:SF1">
    <property type="entry name" value="ENZYME, PUTATIVE (JCVI)-RELATED"/>
    <property type="match status" value="1"/>
</dbReference>
<evidence type="ECO:0000256" key="5">
    <source>
        <dbReference type="ARBA" id="ARBA00023194"/>
    </source>
</evidence>
<keyword evidence="8" id="KW-1185">Reference proteome</keyword>
<dbReference type="GO" id="GO:0017000">
    <property type="term" value="P:antibiotic biosynthetic process"/>
    <property type="evidence" value="ECO:0007669"/>
    <property type="project" value="UniProtKB-KW"/>
</dbReference>
<keyword evidence="4" id="KW-0597">Phosphoprotein</keyword>
<evidence type="ECO:0000259" key="6">
    <source>
        <dbReference type="PROSITE" id="PS50075"/>
    </source>
</evidence>
<dbReference type="InterPro" id="IPR000873">
    <property type="entry name" value="AMP-dep_synth/lig_dom"/>
</dbReference>
<dbReference type="Gene3D" id="3.30.300.30">
    <property type="match status" value="2"/>
</dbReference>
<comment type="caution">
    <text evidence="7">The sequence shown here is derived from an EMBL/GenBank/DDBJ whole genome shotgun (WGS) entry which is preliminary data.</text>
</comment>
<dbReference type="OrthoDB" id="9778383at2"/>
<dbReference type="CDD" id="cd12115">
    <property type="entry name" value="A_NRPS_Sfm_like"/>
    <property type="match status" value="1"/>
</dbReference>
<organism evidence="7 8">
    <name type="scientific">Aphanothece hegewaldii CCALA 016</name>
    <dbReference type="NCBI Taxonomy" id="2107694"/>
    <lineage>
        <taxon>Bacteria</taxon>
        <taxon>Bacillati</taxon>
        <taxon>Cyanobacteriota</taxon>
        <taxon>Cyanophyceae</taxon>
        <taxon>Oscillatoriophycideae</taxon>
        <taxon>Chroococcales</taxon>
        <taxon>Aphanothecaceae</taxon>
        <taxon>Aphanothece</taxon>
    </lineage>
</organism>
<dbReference type="FunFam" id="3.30.300.30:FF:000010">
    <property type="entry name" value="Enterobactin synthetase component F"/>
    <property type="match status" value="2"/>
</dbReference>
<dbReference type="InterPro" id="IPR001242">
    <property type="entry name" value="Condensation_dom"/>
</dbReference>
<feature type="domain" description="Carrier" evidence="6">
    <location>
        <begin position="2030"/>
        <end position="2104"/>
    </location>
</feature>
<dbReference type="FunFam" id="3.40.50.980:FF:000001">
    <property type="entry name" value="Non-ribosomal peptide synthetase"/>
    <property type="match status" value="2"/>
</dbReference>
<sequence>MNNYPTNINQLSPDEKRKLLAELMKKKSAKSQLFPLSFAQSRLWFLDQLDSGSSVYNLPIALNLSGKLDITLLEKSLNEIVKQHEILRTCFTEVKGEVFQKVLPSLSVTLDLINFPSSVNIQEIKTYIKQEASTKFDLTQVPLFRSQLLKLAEDEYVLLLTMHHIISDYWSMRVLIQELATIYQGNASALKELPIQYVDYAVWQKNWLESRGKDAPWRVSTAYWKKQLENHSPLLQLPTDYPRPSVPSFRGATQYFTLRTELSESLKTLSRREGVTLFMMLLTAFKTLLYRYTAQEDILIGSTIANRNRPELENLIGLLVNNLVFRSNLSGNPRFIDFLHQVRETTLNAYTHQDLPYEYLVKELQLERDLSYNPLFQVMFILHNTPSQTVQLSNLTLKYLTPDSQTARFDLSLDMSETSTGLMGVFEYSTDLFKSETIHRLIKHFETLLTGIIANPEQRLSELPLLTPDEQQLFSQWNETQQNYQQICFHQLLEAQVERTPDKIAIRLRICRRQCVFEDQSLTYRELNTKANQLAHYLQQQGVTPETLVGICIERSLEMVIGLLGIIKAGGVYLPLDPTYPKERLDYIIQDAQVSILLTQSEIVKTQNFSSVGSKIICLDRDWELINQENSENPHSSITPENLAYIIYTSGSTGKPKGVQITQSALVNFLCSMQDILQLSSNDTLLSVTTLSFDIAALELYLPLLIGAKVVLVSREVASDGYQLLDKMNEITIMQATPATWRLLLSVGWSGNEKLKILCGGEALDTQLAQQLLERSQEAQNLYGPTETTIWSSIYRLNSSSVLIGHPIANTQFYVLDTHLQPVPIGVSGELYIGGAGLARGYYNRPDLTAERFIPHSNGRLYKTGDKVRYLSDGNLEYLGRLDYQVKIRGFRIELGEIETILNQHPDIEKSIVIAREDDENEKRLIAYFISEKSPDLRNYLKDKLPYYMIPALFISLDAFPLTPNGKIDIRSLPIPNSISSENIVVTPRTPTEEILLSIWQNILNLEQISIHDNFFALGGHSLLATKVISQIRQYLSLEIPLRFLFEASTIAELAKKIEVTQLQTLGLDIPPIAKTDKTLLSFAQQRQWFLAQLEPDSSFYNIPAAIRLQGQFDIALLEKSFNQVIQRHEILRTAFHTVEGKPIIVITPEINLNIPIIELKPDQIESYIQQETQQPFKLDELPLFRVKVLRLSPEEHIIVLTLHHIIADAWSVEILVQEVATLYHASTLPDLPIQYKDYAVWQKEVLQGKILETQLSYWKKQLKDAATVLALPTDYPRPAIHTFRGDTVRFEISQELTTSLKTFTQQQGCTVFMTLLTVFKILLYRYTNNEDIIIGTPIANRNRSEIESLIGFFVNTLALRTDLSENPTVETLLQRIKETCLNAYAHQDIPFEQLVDELQLPRDLSYTPLFQVMFVLQNTPRQTLNLSGLTWSPLLTQSKTAKFDLTLYMTETEQGFIGTFEYNTDLFQKSTIQRMIGHFQTLIAGILTHPQVKTQYISSLPLLTESERQQILEEWNNTKTEYPETCGLHQLFEEQVKRTPDKIALRLENQQLTYQELNQQANQLAHYLQHLGVKPEDKIGIAIDRTFDLIIGLLGILKTGAAYVPLDPNYPSERLAFTIQDAGCSIILTQQKFSEILPLNGKQIICLGKEVEKPNPQDKNNLTNTINAKNLAYIIYTSGSTGKPKGVAITHHSVISFINWAKNIFTSEQLKGVLASTSICFDLSVFEIFLPLSCGGSVILAENALQLPNISTNITLINTVPSAATELLRINGIPESVITINLAGEALSNQLVQKLYQKSHIQQVYNLYGPSEDTTYSTYTLTSLDDTHTPTIGRPITNTQTYILDRYLNPVPIGVPGELYLGGEGLFRGYLNQPHLTAEKFIPNPFTGGTDVIYRVSTRMYKTGDLAKYQPNGKIEYLGRLDNQVKIRGFRIELAEIEAILVQLPEISQTVVNTWQDDAGNQRLVAYLITSEVPQDLRNFLKTKLPEYMIPSIFVPLETLPLTPNGKIDRKSLPHPQLAANAQKTKFVKPQNEKEKQLAQIWSQVLGIEEIGIQDNFFELGGDSILAIQAIAKANSYGLKLSPKLLFKHQTIAELAGIAETSTHQAEQGIVTGFVPLTPIQQWFFEQNLIDAHHWNQSILLEVREKLNPRLLEQAIQKVLEHHDALRLKFEQTETEWQQNIASLSQTIPFTDYNLSKISNIDTEIEKIANQLQTSFNLSVEPLIRIAFFNLGENRTDRLLIIIHHLIIDGVSWRILLEDLQNAYHQLSQGKTVQLSPKTTSFKEWSKRNYTPSDQKYWLSQSRLKVTPLPVDIPNGKNIQSEAQTISVSLTPEETQKLLQEVPAVYHTQINDILLTALVKTFEQWTGKPQLLLELEGHGREEIFEDVDISRTVGWFTTLFTLLLNLENTNNLGNALITIKEQLRQVPMRGFSYGVLRYRSDETIQKKLQAFPQAEIRFNYLGQTDQLFTQSSLFLPASESTGFSRSPRNQRDILIEINGIVIRGQLQINWTYSQGIHHQTTIENLAQNYLNILRELIQHCLSTETGGYTPSDFPQMDFTQTELDELLNEL</sequence>
<accession>A0A2T1LYA6</accession>
<dbReference type="NCBIfam" id="TIGR01733">
    <property type="entry name" value="AA-adenyl-dom"/>
    <property type="match status" value="2"/>
</dbReference>
<dbReference type="FunFam" id="2.30.38.10:FF:000001">
    <property type="entry name" value="Non-ribosomal peptide synthetase PvdI"/>
    <property type="match status" value="2"/>
</dbReference>
<dbReference type="FunFam" id="3.40.50.12780:FF:000012">
    <property type="entry name" value="Non-ribosomal peptide synthetase"/>
    <property type="match status" value="2"/>
</dbReference>
<dbReference type="InterPro" id="IPR025110">
    <property type="entry name" value="AMP-bd_C"/>
</dbReference>
<dbReference type="SMART" id="SM00823">
    <property type="entry name" value="PKS_PP"/>
    <property type="match status" value="2"/>
</dbReference>
<dbReference type="NCBIfam" id="NF003417">
    <property type="entry name" value="PRK04813.1"/>
    <property type="match status" value="2"/>
</dbReference>
<proteinExistence type="inferred from homology"/>
<dbReference type="InterPro" id="IPR023213">
    <property type="entry name" value="CAT-like_dom_sf"/>
</dbReference>
<dbReference type="InterPro" id="IPR045851">
    <property type="entry name" value="AMP-bd_C_sf"/>
</dbReference>
<dbReference type="Proteomes" id="UP000239001">
    <property type="component" value="Unassembled WGS sequence"/>
</dbReference>
<dbReference type="FunFam" id="3.30.559.10:FF:000012">
    <property type="entry name" value="Non-ribosomal peptide synthetase"/>
    <property type="match status" value="1"/>
</dbReference>
<dbReference type="Pfam" id="PF00501">
    <property type="entry name" value="AMP-binding"/>
    <property type="match status" value="2"/>
</dbReference>
<dbReference type="InterPro" id="IPR020806">
    <property type="entry name" value="PKS_PP-bd"/>
</dbReference>
<dbReference type="Pfam" id="PF00668">
    <property type="entry name" value="Condensation"/>
    <property type="match status" value="3"/>
</dbReference>
<dbReference type="InterPro" id="IPR020845">
    <property type="entry name" value="AMP-binding_CS"/>
</dbReference>
<comment type="similarity">
    <text evidence="2">Belongs to the ATP-dependent AMP-binding enzyme family.</text>
</comment>
<dbReference type="GO" id="GO:0044550">
    <property type="term" value="P:secondary metabolite biosynthetic process"/>
    <property type="evidence" value="ECO:0007669"/>
    <property type="project" value="UniProtKB-ARBA"/>
</dbReference>
<dbReference type="FunFam" id="3.30.559.30:FF:000001">
    <property type="entry name" value="Non-ribosomal peptide synthetase"/>
    <property type="match status" value="2"/>
</dbReference>
<name>A0A2T1LYA6_9CHRO</name>
<evidence type="ECO:0000256" key="4">
    <source>
        <dbReference type="ARBA" id="ARBA00022553"/>
    </source>
</evidence>
<evidence type="ECO:0000256" key="3">
    <source>
        <dbReference type="ARBA" id="ARBA00022450"/>
    </source>
</evidence>
<dbReference type="Pfam" id="PF00550">
    <property type="entry name" value="PP-binding"/>
    <property type="match status" value="2"/>
</dbReference>
<dbReference type="SUPFAM" id="SSF56801">
    <property type="entry name" value="Acetyl-CoA synthetase-like"/>
    <property type="match status" value="2"/>
</dbReference>
<dbReference type="PANTHER" id="PTHR45398">
    <property type="match status" value="1"/>
</dbReference>
<reference evidence="7 8" key="1">
    <citation type="submission" date="2018-03" db="EMBL/GenBank/DDBJ databases">
        <title>The ancient ancestry and fast evolution of plastids.</title>
        <authorList>
            <person name="Moore K.R."/>
            <person name="Magnabosco C."/>
            <person name="Momper L."/>
            <person name="Gold D.A."/>
            <person name="Bosak T."/>
            <person name="Fournier G.P."/>
        </authorList>
    </citation>
    <scope>NUCLEOTIDE SEQUENCE [LARGE SCALE GENOMIC DNA]</scope>
    <source>
        <strain evidence="7 8">CCALA 016</strain>
    </source>
</reference>
<dbReference type="InterPro" id="IPR006162">
    <property type="entry name" value="Ppantetheine_attach_site"/>
</dbReference>
<dbReference type="RefSeq" id="WP_106456857.1">
    <property type="nucleotide sequence ID" value="NZ_PXOH01000009.1"/>
</dbReference>
<dbReference type="CDD" id="cd19531">
    <property type="entry name" value="LCL_NRPS-like"/>
    <property type="match status" value="2"/>
</dbReference>
<dbReference type="InterPro" id="IPR036736">
    <property type="entry name" value="ACP-like_sf"/>
</dbReference>
<keyword evidence="5" id="KW-0045">Antibiotic biosynthesis</keyword>
<keyword evidence="3" id="KW-0596">Phosphopantetheine</keyword>
<comment type="cofactor">
    <cofactor evidence="1">
        <name>pantetheine 4'-phosphate</name>
        <dbReference type="ChEBI" id="CHEBI:47942"/>
    </cofactor>
</comment>
<evidence type="ECO:0000256" key="2">
    <source>
        <dbReference type="ARBA" id="ARBA00006432"/>
    </source>
</evidence>
<dbReference type="InterPro" id="IPR010060">
    <property type="entry name" value="NRPS_synth"/>
</dbReference>
<dbReference type="Pfam" id="PF13193">
    <property type="entry name" value="AMP-binding_C"/>
    <property type="match status" value="2"/>
</dbReference>
<reference evidence="7 8" key="2">
    <citation type="submission" date="2018-03" db="EMBL/GenBank/DDBJ databases">
        <authorList>
            <person name="Keele B.F."/>
        </authorList>
    </citation>
    <scope>NUCLEOTIDE SEQUENCE [LARGE SCALE GENOMIC DNA]</scope>
    <source>
        <strain evidence="7 8">CCALA 016</strain>
    </source>
</reference>
<dbReference type="Gene3D" id="3.30.559.10">
    <property type="entry name" value="Chloramphenicol acetyltransferase-like domain"/>
    <property type="match status" value="3"/>
</dbReference>
<dbReference type="GO" id="GO:0003824">
    <property type="term" value="F:catalytic activity"/>
    <property type="evidence" value="ECO:0007669"/>
    <property type="project" value="InterPro"/>
</dbReference>
<dbReference type="PROSITE" id="PS00455">
    <property type="entry name" value="AMP_BINDING"/>
    <property type="match status" value="2"/>
</dbReference>
<evidence type="ECO:0000256" key="1">
    <source>
        <dbReference type="ARBA" id="ARBA00001957"/>
    </source>
</evidence>
<dbReference type="Gene3D" id="3.30.559.30">
    <property type="entry name" value="Nonribosomal peptide synthetase, condensation domain"/>
    <property type="match status" value="3"/>
</dbReference>
<dbReference type="CDD" id="cd12116">
    <property type="entry name" value="A_NRPS_Ta1_like"/>
    <property type="match status" value="1"/>
</dbReference>
<dbReference type="Gene3D" id="2.30.38.10">
    <property type="entry name" value="Luciferase, Domain 3"/>
    <property type="match status" value="2"/>
</dbReference>
<dbReference type="NCBIfam" id="TIGR01720">
    <property type="entry name" value="NRPS-para261"/>
    <property type="match status" value="1"/>
</dbReference>
<dbReference type="CDD" id="cd19534">
    <property type="entry name" value="E_NRPS"/>
    <property type="match status" value="1"/>
</dbReference>
<feature type="domain" description="Carrier" evidence="6">
    <location>
        <begin position="987"/>
        <end position="1062"/>
    </location>
</feature>
<dbReference type="EMBL" id="PXOH01000009">
    <property type="protein sequence ID" value="PSF37375.1"/>
    <property type="molecule type" value="Genomic_DNA"/>
</dbReference>